<feature type="transmembrane region" description="Helical" evidence="2">
    <location>
        <begin position="106"/>
        <end position="128"/>
    </location>
</feature>
<dbReference type="EMBL" id="CP021383">
    <property type="protein sequence ID" value="ARU52729.1"/>
    <property type="molecule type" value="Genomic_DNA"/>
</dbReference>
<evidence type="ECO:0000313" key="4">
    <source>
        <dbReference type="Proteomes" id="UP000196228"/>
    </source>
</evidence>
<dbReference type="OrthoDB" id="3178004at2"/>
<organism evidence="3 4">
    <name type="scientific">Cellulosimicrobium cellulans</name>
    <name type="common">Arthrobacter luteus</name>
    <dbReference type="NCBI Taxonomy" id="1710"/>
    <lineage>
        <taxon>Bacteria</taxon>
        <taxon>Bacillati</taxon>
        <taxon>Actinomycetota</taxon>
        <taxon>Actinomycetes</taxon>
        <taxon>Micrococcales</taxon>
        <taxon>Promicromonosporaceae</taxon>
        <taxon>Cellulosimicrobium</taxon>
    </lineage>
</organism>
<keyword evidence="2" id="KW-1133">Transmembrane helix</keyword>
<name>A0A1Y0HXG5_CELCE</name>
<feature type="transmembrane region" description="Helical" evidence="2">
    <location>
        <begin position="202"/>
        <end position="219"/>
    </location>
</feature>
<dbReference type="KEGG" id="cceu:CBR64_16030"/>
<accession>A0A1Y0HXG5</accession>
<sequence>MTRAAPRRSPGRPTEDGRPRPDDHRTLALLVGVAGAVVTVVAALVALTWSADLPDPVAIHWGTGGADGFASLGAAVAGSTALGLLTSAGFAAMTAFLGRSAANRRVAAGVAVGLPVMLAVLTLGSLWIQRGLADAHDVGGVSAVTAVALGAGLLVGVVVGVLVPGDRPDPTDAGVPDDAPRVTLRPGERAAWVGRVSGGPTVLVAMGAIVLTTVLALVLREWALLLVPVVLGLLLAAMMSWVVRVDEGGLSVRSTLGFPRTRVPVDEVVRADVTEVSPLRDFGGWGWRAGRGGAVGIVVRAGESLRVERTGGRALVVTVDDAGTAAALLNTLADRARR</sequence>
<feature type="region of interest" description="Disordered" evidence="1">
    <location>
        <begin position="1"/>
        <end position="22"/>
    </location>
</feature>
<evidence type="ECO:0008006" key="5">
    <source>
        <dbReference type="Google" id="ProtNLM"/>
    </source>
</evidence>
<feature type="transmembrane region" description="Helical" evidence="2">
    <location>
        <begin position="69"/>
        <end position="94"/>
    </location>
</feature>
<gene>
    <name evidence="3" type="ORF">CBR64_16030</name>
</gene>
<dbReference type="AlphaFoldDB" id="A0A1Y0HXG5"/>
<feature type="transmembrane region" description="Helical" evidence="2">
    <location>
        <begin position="140"/>
        <end position="163"/>
    </location>
</feature>
<feature type="transmembrane region" description="Helical" evidence="2">
    <location>
        <begin position="27"/>
        <end position="49"/>
    </location>
</feature>
<dbReference type="Proteomes" id="UP000196228">
    <property type="component" value="Chromosome"/>
</dbReference>
<proteinExistence type="predicted"/>
<evidence type="ECO:0000313" key="3">
    <source>
        <dbReference type="EMBL" id="ARU52729.1"/>
    </source>
</evidence>
<evidence type="ECO:0000256" key="1">
    <source>
        <dbReference type="SAM" id="MobiDB-lite"/>
    </source>
</evidence>
<keyword evidence="2" id="KW-0472">Membrane</keyword>
<keyword evidence="2" id="KW-0812">Transmembrane</keyword>
<evidence type="ECO:0000256" key="2">
    <source>
        <dbReference type="SAM" id="Phobius"/>
    </source>
</evidence>
<feature type="compositionally biased region" description="Basic residues" evidence="1">
    <location>
        <begin position="1"/>
        <end position="10"/>
    </location>
</feature>
<feature type="transmembrane region" description="Helical" evidence="2">
    <location>
        <begin position="225"/>
        <end position="243"/>
    </location>
</feature>
<feature type="compositionally biased region" description="Basic and acidic residues" evidence="1">
    <location>
        <begin position="13"/>
        <end position="22"/>
    </location>
</feature>
<dbReference type="RefSeq" id="WP_087471683.1">
    <property type="nucleotide sequence ID" value="NZ_CP021383.1"/>
</dbReference>
<reference evidence="3 4" key="1">
    <citation type="submission" date="2017-05" db="EMBL/GenBank/DDBJ databases">
        <authorList>
            <person name="Song R."/>
            <person name="Chenine A.L."/>
            <person name="Ruprecht R.M."/>
        </authorList>
    </citation>
    <scope>NUCLEOTIDE SEQUENCE [LARGE SCALE GENOMIC DNA]</scope>
    <source>
        <strain evidence="3 4">PSBB019</strain>
    </source>
</reference>
<protein>
    <recommendedName>
        <fullName evidence="5">DUF1648 domain-containing protein</fullName>
    </recommendedName>
</protein>